<dbReference type="OrthoDB" id="3789824at2759"/>
<dbReference type="InterPro" id="IPR010730">
    <property type="entry name" value="HET"/>
</dbReference>
<proteinExistence type="predicted"/>
<sequence length="856" mass="96497">MVGECDGSKCDAGSLAFFVGFGWLGWGFWLYGSIKSHPAATIFGLAAVGLILVVLTMFCIKQLAYFALYVLALPFLIIWAIVKLGVNLLLLILSSICVITLPPCFRITATSKGDYCRLCHKCDIIIERSRLLLGSPWILTLSVEKRAFYSRSDLEKSAPGCHLCQILLASVVRFNKRENVTSTNSSLPKQGKSNKSNIEVAAPDDNSSNGFPDITVRIWMRRYLWNSPTLHIQLRGASILKSKPVDIAWITKDGFWHRCYESVDTGSDDISSWAKKWVEDCTKNHELCQNEFVPSSQKEYLPLRLLDVQDPEGTADTVRLVSTVDLEPDSQVSYCALSHCWGGTVDVMLTKDNRDTMKIVQTHTLPRNFQDAVAITRQLGIRYLWIDSLAICQGDTEEWELQSTKMGLVYANAKCVISATASKDSTGGCFLHRALKYNACVLRVRGNKLLVAGPSEKTPGLPYLFADLVQRAPLTTRGWTFQERYLAGRTLHYCDGAVLFECDTLTASEYQRNGEKYLVKPSIRSDGRLHSQPDVEEVETYRGQWTISPPMHRPYKGNAGAWKRWAKKARIDPRYTAQQEKKALMLKESARVGVRAAFEVLWRFKGETLLEKIEFHNSWFELVQLYSVRKLTQGTDKAMAIAGVAYFVQQNTGLKYAAGLWREMLPFNLLWFVSGGLGLRPDRFVQDHLVPSWSWTSVDGKISHRLSDRKDEGRAHTGTDAGYERTFRCSWEDVNPLITDETLVDEGAINGLVHNATLKLHGHICKLDADKINITFDTRDHSALEELYCLPVLSLKNVHPSIEIKSTQIHGIILRTAVNAKAEACYERVGYFWTVDQSVVDALRMYRNQISTIEIV</sequence>
<keyword evidence="2" id="KW-0472">Membrane</keyword>
<dbReference type="Pfam" id="PF06985">
    <property type="entry name" value="HET"/>
    <property type="match status" value="1"/>
</dbReference>
<name>A0A8H4VYC6_9HELO</name>
<feature type="compositionally biased region" description="Polar residues" evidence="1">
    <location>
        <begin position="181"/>
        <end position="197"/>
    </location>
</feature>
<dbReference type="PANTHER" id="PTHR33112:SF8">
    <property type="entry name" value="HETEROKARYON INCOMPATIBILITY DOMAIN-CONTAINING PROTEIN"/>
    <property type="match status" value="1"/>
</dbReference>
<dbReference type="EMBL" id="JAAMPI010001036">
    <property type="protein sequence ID" value="KAF4627056.1"/>
    <property type="molecule type" value="Genomic_DNA"/>
</dbReference>
<feature type="transmembrane region" description="Helical" evidence="2">
    <location>
        <begin position="39"/>
        <end position="58"/>
    </location>
</feature>
<protein>
    <recommendedName>
        <fullName evidence="3">Heterokaryon incompatibility domain-containing protein</fullName>
    </recommendedName>
</protein>
<organism evidence="4 5">
    <name type="scientific">Cudoniella acicularis</name>
    <dbReference type="NCBI Taxonomy" id="354080"/>
    <lineage>
        <taxon>Eukaryota</taxon>
        <taxon>Fungi</taxon>
        <taxon>Dikarya</taxon>
        <taxon>Ascomycota</taxon>
        <taxon>Pezizomycotina</taxon>
        <taxon>Leotiomycetes</taxon>
        <taxon>Helotiales</taxon>
        <taxon>Tricladiaceae</taxon>
        <taxon>Cudoniella</taxon>
    </lineage>
</organism>
<keyword evidence="5" id="KW-1185">Reference proteome</keyword>
<feature type="transmembrane region" description="Helical" evidence="2">
    <location>
        <begin position="64"/>
        <end position="82"/>
    </location>
</feature>
<dbReference type="PANTHER" id="PTHR33112">
    <property type="entry name" value="DOMAIN PROTEIN, PUTATIVE-RELATED"/>
    <property type="match status" value="1"/>
</dbReference>
<dbReference type="AlphaFoldDB" id="A0A8H4VYC6"/>
<feature type="domain" description="Heterokaryon incompatibility" evidence="3">
    <location>
        <begin position="334"/>
        <end position="483"/>
    </location>
</feature>
<evidence type="ECO:0000256" key="2">
    <source>
        <dbReference type="SAM" id="Phobius"/>
    </source>
</evidence>
<keyword evidence="2" id="KW-1133">Transmembrane helix</keyword>
<reference evidence="4 5" key="1">
    <citation type="submission" date="2020-03" db="EMBL/GenBank/DDBJ databases">
        <title>Draft Genome Sequence of Cudoniella acicularis.</title>
        <authorList>
            <person name="Buettner E."/>
            <person name="Kellner H."/>
        </authorList>
    </citation>
    <scope>NUCLEOTIDE SEQUENCE [LARGE SCALE GENOMIC DNA]</scope>
    <source>
        <strain evidence="4 5">DSM 108380</strain>
    </source>
</reference>
<evidence type="ECO:0000259" key="3">
    <source>
        <dbReference type="Pfam" id="PF06985"/>
    </source>
</evidence>
<comment type="caution">
    <text evidence="4">The sequence shown here is derived from an EMBL/GenBank/DDBJ whole genome shotgun (WGS) entry which is preliminary data.</text>
</comment>
<feature type="transmembrane region" description="Helical" evidence="2">
    <location>
        <begin position="12"/>
        <end position="32"/>
    </location>
</feature>
<gene>
    <name evidence="4" type="ORF">G7Y89_g11101</name>
</gene>
<accession>A0A8H4VYC6</accession>
<evidence type="ECO:0000256" key="1">
    <source>
        <dbReference type="SAM" id="MobiDB-lite"/>
    </source>
</evidence>
<keyword evidence="2" id="KW-0812">Transmembrane</keyword>
<dbReference type="Proteomes" id="UP000566819">
    <property type="component" value="Unassembled WGS sequence"/>
</dbReference>
<evidence type="ECO:0000313" key="4">
    <source>
        <dbReference type="EMBL" id="KAF4627056.1"/>
    </source>
</evidence>
<evidence type="ECO:0000313" key="5">
    <source>
        <dbReference type="Proteomes" id="UP000566819"/>
    </source>
</evidence>
<feature type="region of interest" description="Disordered" evidence="1">
    <location>
        <begin position="181"/>
        <end position="204"/>
    </location>
</feature>